<dbReference type="PANTHER" id="PTHR42756:SF1">
    <property type="entry name" value="TRANSCRIPTIONAL REPRESSOR OF EMRAB OPERON"/>
    <property type="match status" value="1"/>
</dbReference>
<dbReference type="PRINTS" id="PR00598">
    <property type="entry name" value="HTHMARR"/>
</dbReference>
<reference evidence="5 6" key="1">
    <citation type="submission" date="2018-10" db="EMBL/GenBank/DDBJ databases">
        <title>Phylogenomics of Brevibacillus.</title>
        <authorList>
            <person name="Dunlap C."/>
        </authorList>
    </citation>
    <scope>NUCLEOTIDE SEQUENCE [LARGE SCALE GENOMIC DNA]</scope>
    <source>
        <strain evidence="5 6">JCM 15716</strain>
    </source>
</reference>
<dbReference type="GO" id="GO:0003677">
    <property type="term" value="F:DNA binding"/>
    <property type="evidence" value="ECO:0007669"/>
    <property type="project" value="UniProtKB-KW"/>
</dbReference>
<accession>A0A3M8DTM5</accession>
<dbReference type="AlphaFoldDB" id="A0A3M8DTM5"/>
<dbReference type="PANTHER" id="PTHR42756">
    <property type="entry name" value="TRANSCRIPTIONAL REGULATOR, MARR"/>
    <property type="match status" value="1"/>
</dbReference>
<name>A0A3M8DTM5_9BACL</name>
<evidence type="ECO:0000256" key="3">
    <source>
        <dbReference type="ARBA" id="ARBA00023163"/>
    </source>
</evidence>
<keyword evidence="2" id="KW-0238">DNA-binding</keyword>
<organism evidence="5 6">
    <name type="scientific">Brevibacillus fluminis</name>
    <dbReference type="NCBI Taxonomy" id="511487"/>
    <lineage>
        <taxon>Bacteria</taxon>
        <taxon>Bacillati</taxon>
        <taxon>Bacillota</taxon>
        <taxon>Bacilli</taxon>
        <taxon>Bacillales</taxon>
        <taxon>Paenibacillaceae</taxon>
        <taxon>Brevibacillus</taxon>
    </lineage>
</organism>
<dbReference type="Pfam" id="PF01047">
    <property type="entry name" value="MarR"/>
    <property type="match status" value="1"/>
</dbReference>
<gene>
    <name evidence="5" type="ORF">EDM56_06945</name>
</gene>
<dbReference type="InterPro" id="IPR036390">
    <property type="entry name" value="WH_DNA-bd_sf"/>
</dbReference>
<dbReference type="InterPro" id="IPR000835">
    <property type="entry name" value="HTH_MarR-typ"/>
</dbReference>
<keyword evidence="1" id="KW-0805">Transcription regulation</keyword>
<dbReference type="SMART" id="SM00347">
    <property type="entry name" value="HTH_MARR"/>
    <property type="match status" value="1"/>
</dbReference>
<dbReference type="OrthoDB" id="5327581at2"/>
<dbReference type="GO" id="GO:0003700">
    <property type="term" value="F:DNA-binding transcription factor activity"/>
    <property type="evidence" value="ECO:0007669"/>
    <property type="project" value="InterPro"/>
</dbReference>
<evidence type="ECO:0000313" key="5">
    <source>
        <dbReference type="EMBL" id="RNB90711.1"/>
    </source>
</evidence>
<proteinExistence type="predicted"/>
<keyword evidence="6" id="KW-1185">Reference proteome</keyword>
<dbReference type="Gene3D" id="1.10.10.10">
    <property type="entry name" value="Winged helix-like DNA-binding domain superfamily/Winged helix DNA-binding domain"/>
    <property type="match status" value="1"/>
</dbReference>
<dbReference type="InterPro" id="IPR036388">
    <property type="entry name" value="WH-like_DNA-bd_sf"/>
</dbReference>
<evidence type="ECO:0000313" key="6">
    <source>
        <dbReference type="Proteomes" id="UP000271031"/>
    </source>
</evidence>
<dbReference type="Proteomes" id="UP000271031">
    <property type="component" value="Unassembled WGS sequence"/>
</dbReference>
<evidence type="ECO:0000259" key="4">
    <source>
        <dbReference type="PROSITE" id="PS50995"/>
    </source>
</evidence>
<dbReference type="SUPFAM" id="SSF46785">
    <property type="entry name" value="Winged helix' DNA-binding domain"/>
    <property type="match status" value="1"/>
</dbReference>
<sequence>MGVIYRKISNLLMHRLKEHDITPEQWAVLYRVSEREGMIQKEIAERAGKDRPTTTRILDALEAKGFVVKQAGEQDRRSFLVFSTEKGRALIEQIVPIEKQTIADATDGISTADVELLHRLLRQIGENIDRLT</sequence>
<protein>
    <submittedName>
        <fullName evidence="5">MarR family transcriptional regulator</fullName>
    </submittedName>
</protein>
<feature type="domain" description="HTH marR-type" evidence="4">
    <location>
        <begin position="1"/>
        <end position="126"/>
    </location>
</feature>
<evidence type="ECO:0000256" key="1">
    <source>
        <dbReference type="ARBA" id="ARBA00023015"/>
    </source>
</evidence>
<dbReference type="EMBL" id="RHHQ01000007">
    <property type="protein sequence ID" value="RNB90711.1"/>
    <property type="molecule type" value="Genomic_DNA"/>
</dbReference>
<comment type="caution">
    <text evidence="5">The sequence shown here is derived from an EMBL/GenBank/DDBJ whole genome shotgun (WGS) entry which is preliminary data.</text>
</comment>
<dbReference type="PROSITE" id="PS50995">
    <property type="entry name" value="HTH_MARR_2"/>
    <property type="match status" value="1"/>
</dbReference>
<keyword evidence="3" id="KW-0804">Transcription</keyword>
<evidence type="ECO:0000256" key="2">
    <source>
        <dbReference type="ARBA" id="ARBA00023125"/>
    </source>
</evidence>